<feature type="region of interest" description="Disordered" evidence="1">
    <location>
        <begin position="1"/>
        <end position="67"/>
    </location>
</feature>
<feature type="compositionally biased region" description="Acidic residues" evidence="1">
    <location>
        <begin position="1"/>
        <end position="27"/>
    </location>
</feature>
<feature type="region of interest" description="Disordered" evidence="1">
    <location>
        <begin position="1159"/>
        <end position="1190"/>
    </location>
</feature>
<name>A0AA36CZV4_9BILA</name>
<feature type="compositionally biased region" description="Basic and acidic residues" evidence="1">
    <location>
        <begin position="415"/>
        <end position="428"/>
    </location>
</feature>
<feature type="compositionally biased region" description="Pro residues" evidence="1">
    <location>
        <begin position="1159"/>
        <end position="1168"/>
    </location>
</feature>
<evidence type="ECO:0000313" key="3">
    <source>
        <dbReference type="Proteomes" id="UP001177023"/>
    </source>
</evidence>
<feature type="non-terminal residue" evidence="2">
    <location>
        <position position="1"/>
    </location>
</feature>
<comment type="caution">
    <text evidence="2">The sequence shown here is derived from an EMBL/GenBank/DDBJ whole genome shotgun (WGS) entry which is preliminary data.</text>
</comment>
<organism evidence="2 3">
    <name type="scientific">Mesorhabditis spiculigera</name>
    <dbReference type="NCBI Taxonomy" id="96644"/>
    <lineage>
        <taxon>Eukaryota</taxon>
        <taxon>Metazoa</taxon>
        <taxon>Ecdysozoa</taxon>
        <taxon>Nematoda</taxon>
        <taxon>Chromadorea</taxon>
        <taxon>Rhabditida</taxon>
        <taxon>Rhabditina</taxon>
        <taxon>Rhabditomorpha</taxon>
        <taxon>Rhabditoidea</taxon>
        <taxon>Rhabditidae</taxon>
        <taxon>Mesorhabditinae</taxon>
        <taxon>Mesorhabditis</taxon>
    </lineage>
</organism>
<accession>A0AA36CZV4</accession>
<feature type="compositionally biased region" description="Acidic residues" evidence="1">
    <location>
        <begin position="851"/>
        <end position="864"/>
    </location>
</feature>
<feature type="compositionally biased region" description="Acidic residues" evidence="1">
    <location>
        <begin position="34"/>
        <end position="53"/>
    </location>
</feature>
<feature type="region of interest" description="Disordered" evidence="1">
    <location>
        <begin position="851"/>
        <end position="967"/>
    </location>
</feature>
<evidence type="ECO:0000256" key="1">
    <source>
        <dbReference type="SAM" id="MobiDB-lite"/>
    </source>
</evidence>
<evidence type="ECO:0000313" key="2">
    <source>
        <dbReference type="EMBL" id="CAJ0577388.1"/>
    </source>
</evidence>
<gene>
    <name evidence="2" type="ORF">MSPICULIGERA_LOCUS15661</name>
</gene>
<dbReference type="AlphaFoldDB" id="A0AA36CZV4"/>
<feature type="compositionally biased region" description="Acidic residues" evidence="1">
    <location>
        <begin position="453"/>
        <end position="462"/>
    </location>
</feature>
<feature type="compositionally biased region" description="Polar residues" evidence="1">
    <location>
        <begin position="895"/>
        <end position="915"/>
    </location>
</feature>
<protein>
    <submittedName>
        <fullName evidence="2">Uncharacterized protein</fullName>
    </submittedName>
</protein>
<sequence>MEDEAPSLEIMEQQEDAEEEVYDEFSVEDLIQPPEDEIADEPEEAEPEPEEFEAPPPPPAWKPKLKISKVQHPQSKLGHKVQKRTARECFQCGATEGDGKDGPTLRFFRWDDALRVEKILTSGNRNYKDEKLRGFLRDKIHFFICADHLIVGVSQMMQRQQLRHECCICEEKLNTSQKRDVLTRMAARRLDALLGTDGSISRAMSALRDRPDMLARQGRVQICKTHVTAQMRSILKTENAKYDRNLKSFADLDTTCYLCGQENYEGHRVPMRNIMSWTGAQVLDETIEHGEERFFTTMKERGSKNIIICESHFTPETHARLDEVQAKDAERKWQKYQQQELKDNNFRGDQQYKPAMFRKSAPYQISAPTEAGGETDARAPAEDGAEGSDDEARKISEALAIFSESFPRKPGPGRPRKELKREEVRVEPNAEEVLRELLEKPDGRRRKRRAQEYEDGQIDDEHEGIHPYMLKKIKPEPVDEDEMRQEDEEEQEQDEEQDQEEKPASDEGKEDWSSILQEIDELTAPAIDHPANPVVSAMRSEAYVQCVKCRKTIETKDKEQMENLMEITRKNANYMEDVLMADGQTTQLLRNMRKWVKYGNSYVCRSHVEEGKRLLDQREAAMVVCCCVCASETPRKHCIHVKTRVQAQRLDQVIGSNMKVSVSFLNHSQYGRHRAKNPTYVCRDHLCTKFDEAAAQRKSTLPAPSGKPYFKQKALQGNNMCQICGFVGSGAERSLVFVDDPAEIRLFDDLFLLNGALCRYNVKNMGTGVGFCRSHITNDIKEEWELWKSARAMLNGSQPVPSPSFHSANLTRPISPLTALVDAAAPKRGRPVGGQKRDLSDVLNAVLQDIDPDQEDDDFPEEQEVTSPTDQQGRKLGYTIAKPDAPTIIKVTPSRVLTSSSEHSPAEPSTSSPGQPKTPYRSAGGELKQIPSAPRPSDAGQQSADKKPMVMKPGGAAGGTPLSRPIRPVITNVSKPLTPGASGPITGRFMVPKYIGGRVVNTLASPVSTSLPSLASLPSTSKFPPWHPAPFRPPQKLVYPSFVPQRQDTDEDEACEALTVSTGYRWRNSDWEREVNFKPKKTVLSFEEAELADRMIPGAKGIFTRIKQMGKLPIFCHHHVDMTNWRVALASIRFEQDRAVPVPQPKPIVKLIPKPIPKPVIQRPPLPKPVFEGPKPRRGRPPKKKPEQYDYTELLKNIADIKAEPADDE</sequence>
<proteinExistence type="predicted"/>
<dbReference type="Proteomes" id="UP001177023">
    <property type="component" value="Unassembled WGS sequence"/>
</dbReference>
<reference evidence="2" key="1">
    <citation type="submission" date="2023-06" db="EMBL/GenBank/DDBJ databases">
        <authorList>
            <person name="Delattre M."/>
        </authorList>
    </citation>
    <scope>NUCLEOTIDE SEQUENCE</scope>
    <source>
        <strain evidence="2">AF72</strain>
    </source>
</reference>
<feature type="region of interest" description="Disordered" evidence="1">
    <location>
        <begin position="443"/>
        <end position="510"/>
    </location>
</feature>
<feature type="compositionally biased region" description="Acidic residues" evidence="1">
    <location>
        <begin position="478"/>
        <end position="499"/>
    </location>
</feature>
<feature type="compositionally biased region" description="Basic and acidic residues" evidence="1">
    <location>
        <begin position="500"/>
        <end position="510"/>
    </location>
</feature>
<dbReference type="EMBL" id="CATQJA010002650">
    <property type="protein sequence ID" value="CAJ0577388.1"/>
    <property type="molecule type" value="Genomic_DNA"/>
</dbReference>
<keyword evidence="3" id="KW-1185">Reference proteome</keyword>
<feature type="region of interest" description="Disordered" evidence="1">
    <location>
        <begin position="358"/>
        <end position="428"/>
    </location>
</feature>